<comment type="cofactor">
    <cofactor evidence="1">
        <name>Mn(2+)</name>
        <dbReference type="ChEBI" id="CHEBI:29035"/>
    </cofactor>
</comment>
<sequence>MAGGDEPPSKPAEELEFSQEDETMALLLKKPPSVRRRRVELHRAKPGGLEVKCSKDPLDEGSNSSRTCDHDADDGLIGILAAGGEIHGREGQGTRLPCLSHGAVSMIGRRREMEDAVAVVPGFAGRGGLSGYDFFGVYDGHGGARVAQLCQERMHVLLAEEVSAEGWPCAEGRWREIMTASFSRLDGEVEATARGESERTMGSTAVVAMVGTKRIVVANCGDSRAVLCRGGAAFPLSFDHKADRPDEMERVEAAGGRVINWEGYRVLGVLATSRSIGDFYLKPFVISEPDVTVTERTDKDEFLILASDGLWDVVSNEAACKIARQSLNGRMARMFPDAVSGSNATEAAALLAQLAVSKGSEDNISVVVVQLKPLRSRTS</sequence>
<gene>
    <name evidence="13" type="ORF">ZIOFF_066918</name>
</gene>
<evidence type="ECO:0000313" key="14">
    <source>
        <dbReference type="Proteomes" id="UP000734854"/>
    </source>
</evidence>
<protein>
    <recommendedName>
        <fullName evidence="4">protein-serine/threonine phosphatase</fullName>
        <ecNumber evidence="4">3.1.3.16</ecNumber>
    </recommendedName>
</protein>
<evidence type="ECO:0000256" key="5">
    <source>
        <dbReference type="ARBA" id="ARBA00022723"/>
    </source>
</evidence>
<dbReference type="PANTHER" id="PTHR47992">
    <property type="entry name" value="PROTEIN PHOSPHATASE"/>
    <property type="match status" value="1"/>
</dbReference>
<dbReference type="FunFam" id="3.60.40.10:FF:000041">
    <property type="entry name" value="Protein phosphatase 2C 51"/>
    <property type="match status" value="1"/>
</dbReference>
<dbReference type="CDD" id="cd00143">
    <property type="entry name" value="PP2Cc"/>
    <property type="match status" value="1"/>
</dbReference>
<evidence type="ECO:0000256" key="2">
    <source>
        <dbReference type="ARBA" id="ARBA00001946"/>
    </source>
</evidence>
<feature type="domain" description="PPM-type phosphatase" evidence="12">
    <location>
        <begin position="100"/>
        <end position="371"/>
    </location>
</feature>
<evidence type="ECO:0000256" key="10">
    <source>
        <dbReference type="RuleBase" id="RU003465"/>
    </source>
</evidence>
<comment type="cofactor">
    <cofactor evidence="2">
        <name>Mg(2+)</name>
        <dbReference type="ChEBI" id="CHEBI:18420"/>
    </cofactor>
</comment>
<dbReference type="EC" id="3.1.3.16" evidence="4"/>
<dbReference type="OrthoDB" id="10264738at2759"/>
<evidence type="ECO:0000313" key="13">
    <source>
        <dbReference type="EMBL" id="KAG6473011.1"/>
    </source>
</evidence>
<dbReference type="GO" id="GO:0004722">
    <property type="term" value="F:protein serine/threonine phosphatase activity"/>
    <property type="evidence" value="ECO:0007669"/>
    <property type="project" value="UniProtKB-EC"/>
</dbReference>
<dbReference type="InterPro" id="IPR000222">
    <property type="entry name" value="PP2C_BS"/>
</dbReference>
<dbReference type="SMART" id="SM00331">
    <property type="entry name" value="PP2C_SIG"/>
    <property type="match status" value="1"/>
</dbReference>
<dbReference type="InterPro" id="IPR015655">
    <property type="entry name" value="PP2C"/>
</dbReference>
<organism evidence="13 14">
    <name type="scientific">Zingiber officinale</name>
    <name type="common">Ginger</name>
    <name type="synonym">Amomum zingiber</name>
    <dbReference type="NCBI Taxonomy" id="94328"/>
    <lineage>
        <taxon>Eukaryota</taxon>
        <taxon>Viridiplantae</taxon>
        <taxon>Streptophyta</taxon>
        <taxon>Embryophyta</taxon>
        <taxon>Tracheophyta</taxon>
        <taxon>Spermatophyta</taxon>
        <taxon>Magnoliopsida</taxon>
        <taxon>Liliopsida</taxon>
        <taxon>Zingiberales</taxon>
        <taxon>Zingiberaceae</taxon>
        <taxon>Zingiber</taxon>
    </lineage>
</organism>
<evidence type="ECO:0000256" key="11">
    <source>
        <dbReference type="SAM" id="MobiDB-lite"/>
    </source>
</evidence>
<reference evidence="13 14" key="1">
    <citation type="submission" date="2020-08" db="EMBL/GenBank/DDBJ databases">
        <title>Plant Genome Project.</title>
        <authorList>
            <person name="Zhang R.-G."/>
        </authorList>
    </citation>
    <scope>NUCLEOTIDE SEQUENCE [LARGE SCALE GENOMIC DNA]</scope>
    <source>
        <tissue evidence="13">Rhizome</tissue>
    </source>
</reference>
<evidence type="ECO:0000256" key="1">
    <source>
        <dbReference type="ARBA" id="ARBA00001936"/>
    </source>
</evidence>
<keyword evidence="6 10" id="KW-0378">Hydrolase</keyword>
<dbReference type="PROSITE" id="PS51746">
    <property type="entry name" value="PPM_2"/>
    <property type="match status" value="1"/>
</dbReference>
<keyword evidence="14" id="KW-1185">Reference proteome</keyword>
<dbReference type="GO" id="GO:0046872">
    <property type="term" value="F:metal ion binding"/>
    <property type="evidence" value="ECO:0007669"/>
    <property type="project" value="UniProtKB-KW"/>
</dbReference>
<dbReference type="PROSITE" id="PS01032">
    <property type="entry name" value="PPM_1"/>
    <property type="match status" value="1"/>
</dbReference>
<dbReference type="SMART" id="SM00332">
    <property type="entry name" value="PP2Cc"/>
    <property type="match status" value="1"/>
</dbReference>
<feature type="region of interest" description="Disordered" evidence="11">
    <location>
        <begin position="1"/>
        <end position="21"/>
    </location>
</feature>
<accession>A0A8J5EVC6</accession>
<evidence type="ECO:0000256" key="7">
    <source>
        <dbReference type="ARBA" id="ARBA00022842"/>
    </source>
</evidence>
<evidence type="ECO:0000256" key="4">
    <source>
        <dbReference type="ARBA" id="ARBA00013081"/>
    </source>
</evidence>
<dbReference type="AlphaFoldDB" id="A0A8J5EVC6"/>
<evidence type="ECO:0000256" key="6">
    <source>
        <dbReference type="ARBA" id="ARBA00022801"/>
    </source>
</evidence>
<keyword evidence="5" id="KW-0479">Metal-binding</keyword>
<evidence type="ECO:0000256" key="9">
    <source>
        <dbReference type="ARBA" id="ARBA00023211"/>
    </source>
</evidence>
<name>A0A8J5EVC6_ZINOF</name>
<evidence type="ECO:0000256" key="3">
    <source>
        <dbReference type="ARBA" id="ARBA00006702"/>
    </source>
</evidence>
<dbReference type="InterPro" id="IPR001932">
    <property type="entry name" value="PPM-type_phosphatase-like_dom"/>
</dbReference>
<comment type="caution">
    <text evidence="13">The sequence shown here is derived from an EMBL/GenBank/DDBJ whole genome shotgun (WGS) entry which is preliminary data.</text>
</comment>
<evidence type="ECO:0000259" key="12">
    <source>
        <dbReference type="PROSITE" id="PS51746"/>
    </source>
</evidence>
<dbReference type="Proteomes" id="UP000734854">
    <property type="component" value="Unassembled WGS sequence"/>
</dbReference>
<dbReference type="EMBL" id="JACMSC010000019">
    <property type="protein sequence ID" value="KAG6473011.1"/>
    <property type="molecule type" value="Genomic_DNA"/>
</dbReference>
<dbReference type="Pfam" id="PF00481">
    <property type="entry name" value="PP2C"/>
    <property type="match status" value="1"/>
</dbReference>
<keyword evidence="8 10" id="KW-0904">Protein phosphatase</keyword>
<proteinExistence type="inferred from homology"/>
<keyword evidence="7" id="KW-0460">Magnesium</keyword>
<comment type="similarity">
    <text evidence="3 10">Belongs to the PP2C family.</text>
</comment>
<keyword evidence="9" id="KW-0464">Manganese</keyword>
<evidence type="ECO:0000256" key="8">
    <source>
        <dbReference type="ARBA" id="ARBA00022912"/>
    </source>
</evidence>